<dbReference type="RefSeq" id="WP_243548741.1">
    <property type="nucleotide sequence ID" value="NZ_CP094532.1"/>
</dbReference>
<sequence>MEKLLQEYFNDILNEMKKSQNESDNSGFSKDGEVYVNQNNLLRFLFFRLYYEDDDELIRLYNKEFQIGLTGEYFQQLYLVCFDRIFKKRFDMSPIGGIENKKVFMKGKVSLFKGRLVMTETKLTIIK</sequence>
<protein>
    <submittedName>
        <fullName evidence="1">Uncharacterized protein</fullName>
    </submittedName>
</protein>
<reference evidence="1 2" key="1">
    <citation type="submission" date="2022-03" db="EMBL/GenBank/DDBJ databases">
        <title>Chryseobacterium sp. isolated from particulate matters in swine house.</title>
        <authorList>
            <person name="Won M."/>
            <person name="Kim S.-J."/>
            <person name="Kwon S.-W."/>
        </authorList>
    </citation>
    <scope>NUCLEOTIDE SEQUENCE [LARGE SCALE GENOMIC DNA]</scope>
    <source>
        <strain evidence="1 2">SC2-2</strain>
    </source>
</reference>
<dbReference type="EMBL" id="CP094532">
    <property type="protein sequence ID" value="UOE40772.1"/>
    <property type="molecule type" value="Genomic_DNA"/>
</dbReference>
<organism evidence="1 2">
    <name type="scientific">Chryseobacterium suipulveris</name>
    <dbReference type="NCBI Taxonomy" id="2929800"/>
    <lineage>
        <taxon>Bacteria</taxon>
        <taxon>Pseudomonadati</taxon>
        <taxon>Bacteroidota</taxon>
        <taxon>Flavobacteriia</taxon>
        <taxon>Flavobacteriales</taxon>
        <taxon>Weeksellaceae</taxon>
        <taxon>Chryseobacterium group</taxon>
        <taxon>Chryseobacterium</taxon>
    </lineage>
</organism>
<gene>
    <name evidence="1" type="ORF">MTP09_12815</name>
</gene>
<accession>A0ABY4BRF9</accession>
<evidence type="ECO:0000313" key="1">
    <source>
        <dbReference type="EMBL" id="UOE40772.1"/>
    </source>
</evidence>
<name>A0ABY4BRF9_9FLAO</name>
<keyword evidence="2" id="KW-1185">Reference proteome</keyword>
<proteinExistence type="predicted"/>
<evidence type="ECO:0000313" key="2">
    <source>
        <dbReference type="Proteomes" id="UP000831460"/>
    </source>
</evidence>
<dbReference type="Proteomes" id="UP000831460">
    <property type="component" value="Chromosome"/>
</dbReference>